<sequence>MAANSVAQPQGDQELPHLAKPATLGHKPMTEYVSPGKEEKAELAASLENEASKMSTTRVAVLLGIIWTMLVFPLLDETMIATLLAPISASFHSLSNLSWISTTYLIGMAASNPLSGHVADVFGRRYCLIGSGAIFVVGTLLCGLSSRLWVLLLGRSIQGFGSGVMQSVVSFIEADVVTLRNRGITEAVGGILFGVCLAVGGLYGGGINDTIGWKWAFFIQIPVTIVLAIGAWFLVEIPKKKSNISSLRRLDYVGGIAILFAIVLFQLGLQSGGNSRSWKSTLVLVSLPLSLFSFIVFLVWDIYFAKEPVLPMGLLRIRNIYLSSIFYLLNSMSYLTIEFYIAIYLQVLGHSTTAAGLRFIPQAFGAAASTMLAGILVKVTGKYYWLNILGQIFAVLSAALLLLLEISSPSWYPFVFLGISGVGFGISWVTVLMASLSSTTDDQQASVQSAGYFFRFTGMAIGMTISTAVFQKILKDGLWSSFGNEAGAGPLLNTLRTDFNAVQALPFPEKEKAQEDYMTALHVVFYIATAEAVLAAIASLFFKENDLPESLKEN</sequence>
<evidence type="ECO:0000256" key="6">
    <source>
        <dbReference type="SAM" id="MobiDB-lite"/>
    </source>
</evidence>
<keyword evidence="10" id="KW-1185">Reference proteome</keyword>
<feature type="transmembrane region" description="Helical" evidence="7">
    <location>
        <begin position="410"/>
        <end position="431"/>
    </location>
</feature>
<dbReference type="Gene3D" id="1.20.1720.10">
    <property type="entry name" value="Multidrug resistance protein D"/>
    <property type="match status" value="1"/>
</dbReference>
<organism evidence="9 10">
    <name type="scientific">Talaromyces rugulosus</name>
    <name type="common">Penicillium rugulosum</name>
    <dbReference type="NCBI Taxonomy" id="121627"/>
    <lineage>
        <taxon>Eukaryota</taxon>
        <taxon>Fungi</taxon>
        <taxon>Dikarya</taxon>
        <taxon>Ascomycota</taxon>
        <taxon>Pezizomycotina</taxon>
        <taxon>Eurotiomycetes</taxon>
        <taxon>Eurotiomycetidae</taxon>
        <taxon>Eurotiales</taxon>
        <taxon>Trichocomaceae</taxon>
        <taxon>Talaromyces</taxon>
        <taxon>Talaromyces sect. Islandici</taxon>
    </lineage>
</organism>
<protein>
    <recommendedName>
        <fullName evidence="8">Major facilitator superfamily (MFS) profile domain-containing protein</fullName>
    </recommendedName>
</protein>
<dbReference type="GO" id="GO:0012505">
    <property type="term" value="C:endomembrane system"/>
    <property type="evidence" value="ECO:0007669"/>
    <property type="project" value="UniProtKB-SubCell"/>
</dbReference>
<evidence type="ECO:0000256" key="1">
    <source>
        <dbReference type="ARBA" id="ARBA00004127"/>
    </source>
</evidence>
<dbReference type="GO" id="GO:0015174">
    <property type="term" value="F:basic amino acid transmembrane transporter activity"/>
    <property type="evidence" value="ECO:0007669"/>
    <property type="project" value="TreeGrafter"/>
</dbReference>
<dbReference type="Proteomes" id="UP000509510">
    <property type="component" value="Chromosome V"/>
</dbReference>
<dbReference type="KEGG" id="trg:TRUGW13939_10164"/>
<dbReference type="RefSeq" id="XP_035349170.1">
    <property type="nucleotide sequence ID" value="XM_035493277.1"/>
</dbReference>
<comment type="subcellular location">
    <subcellularLocation>
        <location evidence="1">Endomembrane system</location>
        <topology evidence="1">Multi-pass membrane protein</topology>
    </subcellularLocation>
</comment>
<proteinExistence type="predicted"/>
<dbReference type="PANTHER" id="PTHR23501">
    <property type="entry name" value="MAJOR FACILITATOR SUPERFAMILY"/>
    <property type="match status" value="1"/>
</dbReference>
<feature type="transmembrane region" description="Helical" evidence="7">
    <location>
        <begin position="384"/>
        <end position="404"/>
    </location>
</feature>
<dbReference type="GO" id="GO:0000329">
    <property type="term" value="C:fungal-type vacuole membrane"/>
    <property type="evidence" value="ECO:0007669"/>
    <property type="project" value="TreeGrafter"/>
</dbReference>
<keyword evidence="5 7" id="KW-0472">Membrane</keyword>
<evidence type="ECO:0000313" key="9">
    <source>
        <dbReference type="EMBL" id="QKX62996.1"/>
    </source>
</evidence>
<keyword evidence="4 7" id="KW-1133">Transmembrane helix</keyword>
<dbReference type="InterPro" id="IPR011701">
    <property type="entry name" value="MFS"/>
</dbReference>
<evidence type="ECO:0000256" key="4">
    <source>
        <dbReference type="ARBA" id="ARBA00022989"/>
    </source>
</evidence>
<feature type="transmembrane region" description="Helical" evidence="7">
    <location>
        <begin position="281"/>
        <end position="304"/>
    </location>
</feature>
<feature type="transmembrane region" description="Helical" evidence="7">
    <location>
        <begin position="359"/>
        <end position="377"/>
    </location>
</feature>
<feature type="domain" description="Major facilitator superfamily (MFS) profile" evidence="8">
    <location>
        <begin position="62"/>
        <end position="547"/>
    </location>
</feature>
<feature type="transmembrane region" description="Helical" evidence="7">
    <location>
        <begin position="325"/>
        <end position="347"/>
    </location>
</feature>
<evidence type="ECO:0000259" key="8">
    <source>
        <dbReference type="PROSITE" id="PS50850"/>
    </source>
</evidence>
<dbReference type="InterPro" id="IPR036259">
    <property type="entry name" value="MFS_trans_sf"/>
</dbReference>
<evidence type="ECO:0000256" key="5">
    <source>
        <dbReference type="ARBA" id="ARBA00023136"/>
    </source>
</evidence>
<evidence type="ECO:0000256" key="7">
    <source>
        <dbReference type="SAM" id="Phobius"/>
    </source>
</evidence>
<feature type="transmembrane region" description="Helical" evidence="7">
    <location>
        <begin position="250"/>
        <end position="269"/>
    </location>
</feature>
<dbReference type="GeneID" id="55997645"/>
<evidence type="ECO:0000256" key="2">
    <source>
        <dbReference type="ARBA" id="ARBA00022448"/>
    </source>
</evidence>
<dbReference type="EMBL" id="CP055902">
    <property type="protein sequence ID" value="QKX62996.1"/>
    <property type="molecule type" value="Genomic_DNA"/>
</dbReference>
<reference evidence="10" key="1">
    <citation type="submission" date="2020-06" db="EMBL/GenBank/DDBJ databases">
        <title>A chromosome-scale genome assembly of Talaromyces rugulosus W13939.</title>
        <authorList>
            <person name="Wang B."/>
            <person name="Guo L."/>
            <person name="Ye K."/>
            <person name="Wang L."/>
        </authorList>
    </citation>
    <scope>NUCLEOTIDE SEQUENCE [LARGE SCALE GENOMIC DNA]</scope>
    <source>
        <strain evidence="10">W13939</strain>
    </source>
</reference>
<feature type="transmembrane region" description="Helical" evidence="7">
    <location>
        <begin position="126"/>
        <end position="146"/>
    </location>
</feature>
<feature type="transmembrane region" description="Helical" evidence="7">
    <location>
        <begin position="184"/>
        <end position="203"/>
    </location>
</feature>
<dbReference type="InterPro" id="IPR020846">
    <property type="entry name" value="MFS_dom"/>
</dbReference>
<accession>A0A7H8R9L9</accession>
<feature type="transmembrane region" description="Helical" evidence="7">
    <location>
        <begin position="215"/>
        <end position="238"/>
    </location>
</feature>
<feature type="transmembrane region" description="Helical" evidence="7">
    <location>
        <begin position="59"/>
        <end position="85"/>
    </location>
</feature>
<dbReference type="SUPFAM" id="SSF103473">
    <property type="entry name" value="MFS general substrate transporter"/>
    <property type="match status" value="1"/>
</dbReference>
<gene>
    <name evidence="9" type="ORF">TRUGW13939_10164</name>
</gene>
<keyword evidence="3 7" id="KW-0812">Transmembrane</keyword>
<dbReference type="PROSITE" id="PS50850">
    <property type="entry name" value="MFS"/>
    <property type="match status" value="1"/>
</dbReference>
<dbReference type="OrthoDB" id="6770063at2759"/>
<evidence type="ECO:0000256" key="3">
    <source>
        <dbReference type="ARBA" id="ARBA00022692"/>
    </source>
</evidence>
<feature type="compositionally biased region" description="Polar residues" evidence="6">
    <location>
        <begin position="1"/>
        <end position="11"/>
    </location>
</feature>
<dbReference type="Gene3D" id="1.20.1250.20">
    <property type="entry name" value="MFS general substrate transporter like domains"/>
    <property type="match status" value="1"/>
</dbReference>
<dbReference type="Pfam" id="PF07690">
    <property type="entry name" value="MFS_1"/>
    <property type="match status" value="1"/>
</dbReference>
<feature type="transmembrane region" description="Helical" evidence="7">
    <location>
        <begin position="452"/>
        <end position="474"/>
    </location>
</feature>
<evidence type="ECO:0000313" key="10">
    <source>
        <dbReference type="Proteomes" id="UP000509510"/>
    </source>
</evidence>
<feature type="region of interest" description="Disordered" evidence="6">
    <location>
        <begin position="1"/>
        <end position="21"/>
    </location>
</feature>
<feature type="transmembrane region" description="Helical" evidence="7">
    <location>
        <begin position="523"/>
        <end position="542"/>
    </location>
</feature>
<dbReference type="AlphaFoldDB" id="A0A7H8R9L9"/>
<name>A0A7H8R9L9_TALRU</name>
<keyword evidence="2" id="KW-0813">Transport</keyword>
<dbReference type="PANTHER" id="PTHR23501:SF191">
    <property type="entry name" value="VACUOLAR BASIC AMINO ACID TRANSPORTER 4"/>
    <property type="match status" value="1"/>
</dbReference>